<keyword evidence="2" id="KW-0460">Magnesium</keyword>
<dbReference type="InterPro" id="IPR036921">
    <property type="entry name" value="PurM-like_N_sf"/>
</dbReference>
<feature type="binding site" evidence="2">
    <location>
        <position position="221"/>
    </location>
    <ligand>
        <name>ATP</name>
        <dbReference type="ChEBI" id="CHEBI:30616"/>
    </ligand>
</feature>
<keyword evidence="2" id="KW-0479">Metal-binding</keyword>
<accession>A0A2N5XQC7</accession>
<comment type="caution">
    <text evidence="5">The sequence shown here is derived from an EMBL/GenBank/DDBJ whole genome shotgun (WGS) entry which is preliminary data.</text>
</comment>
<reference evidence="5 6" key="1">
    <citation type="submission" date="2018-01" db="EMBL/GenBank/DDBJ databases">
        <title>The draft genome sequence of Cohaesibacter sp. H1304.</title>
        <authorList>
            <person name="Wang N.-N."/>
            <person name="Du Z.-J."/>
        </authorList>
    </citation>
    <scope>NUCLEOTIDE SEQUENCE [LARGE SCALE GENOMIC DNA]</scope>
    <source>
        <strain evidence="5 6">H1304</strain>
    </source>
</reference>
<feature type="binding site" evidence="2">
    <location>
        <position position="78"/>
    </location>
    <ligand>
        <name>Mg(2+)</name>
        <dbReference type="ChEBI" id="CHEBI:18420"/>
        <label>3</label>
    </ligand>
</feature>
<protein>
    <recommendedName>
        <fullName evidence="2">Thiamine-monophosphate kinase</fullName>
        <shortName evidence="2">TMP kinase</shortName>
        <shortName evidence="2">Thiamine-phosphate kinase</shortName>
        <ecNumber evidence="2">2.7.4.16</ecNumber>
    </recommendedName>
</protein>
<dbReference type="HAMAP" id="MF_02128">
    <property type="entry name" value="TMP_kinase"/>
    <property type="match status" value="1"/>
</dbReference>
<dbReference type="PANTHER" id="PTHR30270">
    <property type="entry name" value="THIAMINE-MONOPHOSPHATE KINASE"/>
    <property type="match status" value="1"/>
</dbReference>
<comment type="pathway">
    <text evidence="2">Cofactor biosynthesis; thiamine diphosphate biosynthesis; thiamine diphosphate from thiamine phosphate: step 1/1.</text>
</comment>
<dbReference type="EC" id="2.7.4.16" evidence="2"/>
<gene>
    <name evidence="2 5" type="primary">thiL</name>
    <name evidence="5" type="ORF">C0081_11615</name>
</gene>
<dbReference type="AlphaFoldDB" id="A0A2N5XQC7"/>
<comment type="caution">
    <text evidence="2">Lacks conserved residue(s) required for the propagation of feature annotation.</text>
</comment>
<evidence type="ECO:0000313" key="5">
    <source>
        <dbReference type="EMBL" id="PLW76712.1"/>
    </source>
</evidence>
<feature type="binding site" evidence="2">
    <location>
        <position position="219"/>
    </location>
    <ligand>
        <name>Mg(2+)</name>
        <dbReference type="ChEBI" id="CHEBI:18420"/>
        <label>3</label>
    </ligand>
</feature>
<dbReference type="UniPathway" id="UPA00060">
    <property type="reaction ID" value="UER00142"/>
</dbReference>
<dbReference type="InterPro" id="IPR036676">
    <property type="entry name" value="PurM-like_C_sf"/>
</dbReference>
<keyword evidence="1 2" id="KW-0784">Thiamine biosynthesis</keyword>
<dbReference type="PIRSF" id="PIRSF005303">
    <property type="entry name" value="Thiam_monoph_kin"/>
    <property type="match status" value="1"/>
</dbReference>
<evidence type="ECO:0000256" key="2">
    <source>
        <dbReference type="HAMAP-Rule" id="MF_02128"/>
    </source>
</evidence>
<keyword evidence="2" id="KW-0547">Nucleotide-binding</keyword>
<name>A0A2N5XQC7_9HYPH</name>
<dbReference type="SUPFAM" id="SSF56042">
    <property type="entry name" value="PurM C-terminal domain-like"/>
    <property type="match status" value="1"/>
</dbReference>
<dbReference type="CDD" id="cd02194">
    <property type="entry name" value="ThiL"/>
    <property type="match status" value="1"/>
</dbReference>
<dbReference type="GO" id="GO:0009229">
    <property type="term" value="P:thiamine diphosphate biosynthetic process"/>
    <property type="evidence" value="ECO:0007669"/>
    <property type="project" value="UniProtKB-UniRule"/>
</dbReference>
<dbReference type="Proteomes" id="UP000234881">
    <property type="component" value="Unassembled WGS sequence"/>
</dbReference>
<feature type="binding site" evidence="2">
    <location>
        <position position="222"/>
    </location>
    <ligand>
        <name>Mg(2+)</name>
        <dbReference type="ChEBI" id="CHEBI:18420"/>
        <label>5</label>
    </ligand>
</feature>
<dbReference type="NCBIfam" id="TIGR01379">
    <property type="entry name" value="thiL"/>
    <property type="match status" value="1"/>
</dbReference>
<comment type="function">
    <text evidence="2">Catalyzes the ATP-dependent phosphorylation of thiamine-monophosphate (TMP) to form thiamine-pyrophosphate (TPP), the active form of vitamin B1.</text>
</comment>
<dbReference type="SUPFAM" id="SSF55326">
    <property type="entry name" value="PurM N-terminal domain-like"/>
    <property type="match status" value="1"/>
</dbReference>
<feature type="binding site" evidence="2">
    <location>
        <position position="78"/>
    </location>
    <ligand>
        <name>Mg(2+)</name>
        <dbReference type="ChEBI" id="CHEBI:18420"/>
        <label>2</label>
    </ligand>
</feature>
<feature type="binding site" evidence="2">
    <location>
        <position position="48"/>
    </location>
    <ligand>
        <name>Mg(2+)</name>
        <dbReference type="ChEBI" id="CHEBI:18420"/>
        <label>4</label>
    </ligand>
</feature>
<evidence type="ECO:0000259" key="3">
    <source>
        <dbReference type="Pfam" id="PF00586"/>
    </source>
</evidence>
<dbReference type="Gene3D" id="3.90.650.10">
    <property type="entry name" value="PurM-like C-terminal domain"/>
    <property type="match status" value="1"/>
</dbReference>
<comment type="catalytic activity">
    <reaction evidence="2">
        <text>thiamine phosphate + ATP = thiamine diphosphate + ADP</text>
        <dbReference type="Rhea" id="RHEA:15913"/>
        <dbReference type="ChEBI" id="CHEBI:30616"/>
        <dbReference type="ChEBI" id="CHEBI:37575"/>
        <dbReference type="ChEBI" id="CHEBI:58937"/>
        <dbReference type="ChEBI" id="CHEBI:456216"/>
        <dbReference type="EC" id="2.7.4.16"/>
    </reaction>
</comment>
<dbReference type="InterPro" id="IPR010918">
    <property type="entry name" value="PurM-like_C_dom"/>
</dbReference>
<dbReference type="Pfam" id="PF02769">
    <property type="entry name" value="AIRS_C"/>
    <property type="match status" value="1"/>
</dbReference>
<feature type="domain" description="PurM-like C-terminal" evidence="4">
    <location>
        <begin position="156"/>
        <end position="312"/>
    </location>
</feature>
<dbReference type="OrthoDB" id="9802811at2"/>
<keyword evidence="6" id="KW-1185">Reference proteome</keyword>
<evidence type="ECO:0000313" key="6">
    <source>
        <dbReference type="Proteomes" id="UP000234881"/>
    </source>
</evidence>
<feature type="binding site" evidence="2">
    <location>
        <position position="78"/>
    </location>
    <ligand>
        <name>Mg(2+)</name>
        <dbReference type="ChEBI" id="CHEBI:18420"/>
        <label>4</label>
    </ligand>
</feature>
<feature type="binding site" evidence="2">
    <location>
        <position position="328"/>
    </location>
    <ligand>
        <name>substrate</name>
    </ligand>
</feature>
<evidence type="ECO:0000259" key="4">
    <source>
        <dbReference type="Pfam" id="PF02769"/>
    </source>
</evidence>
<evidence type="ECO:0000256" key="1">
    <source>
        <dbReference type="ARBA" id="ARBA00022977"/>
    </source>
</evidence>
<dbReference type="RefSeq" id="WP_101534001.1">
    <property type="nucleotide sequence ID" value="NZ_PKUQ01000022.1"/>
</dbReference>
<dbReference type="InterPro" id="IPR006283">
    <property type="entry name" value="ThiL-like"/>
</dbReference>
<keyword evidence="2" id="KW-0808">Transferase</keyword>
<keyword evidence="2" id="KW-0067">ATP-binding</keyword>
<feature type="binding site" evidence="2">
    <location>
        <position position="152"/>
    </location>
    <ligand>
        <name>ATP</name>
        <dbReference type="ChEBI" id="CHEBI:30616"/>
    </ligand>
</feature>
<feature type="domain" description="PurM-like N-terminal" evidence="3">
    <location>
        <begin position="32"/>
        <end position="144"/>
    </location>
</feature>
<dbReference type="PANTHER" id="PTHR30270:SF0">
    <property type="entry name" value="THIAMINE-MONOPHOSPHATE KINASE"/>
    <property type="match status" value="1"/>
</dbReference>
<sequence>MAKSNSRRGESALIAHYFAPLCDPDASFGLTDDAAFLTVPDGQQLVLTKDMLVADVHFFANDRPELIARKALRVNLSDLAAKGASPLGYMLGLGLPADWNEDWLSAFCEGLKQDQGEFSFPLIGGDTVKTAERLTLSITALGTVKAGKPILRRNAQPGDDVYVSGTIGDGALGLLARRGTLSKLTTSKQSDYLVDRFLLPRPRIDLSPLICHFASASMDISDGLLGDAAKMAMAAGVSITLMLEDIPLSDAGNMLVQRQPNLMHTALSGGDDYELLFCAPRMHREAIMQTAQTFKTPITCVGAVEVGKGVNLFDRENNCLVAGQNGAYEHF</sequence>
<feature type="binding site" evidence="2">
    <location>
        <position position="50"/>
    </location>
    <ligand>
        <name>Mg(2+)</name>
        <dbReference type="ChEBI" id="CHEBI:18420"/>
        <label>1</label>
    </ligand>
</feature>
<dbReference type="GO" id="GO:0005524">
    <property type="term" value="F:ATP binding"/>
    <property type="evidence" value="ECO:0007669"/>
    <property type="project" value="UniProtKB-UniRule"/>
</dbReference>
<feature type="binding site" evidence="2">
    <location>
        <position position="126"/>
    </location>
    <ligand>
        <name>Mg(2+)</name>
        <dbReference type="ChEBI" id="CHEBI:18420"/>
        <label>1</label>
    </ligand>
</feature>
<feature type="binding site" evidence="2">
    <location>
        <begin position="125"/>
        <end position="126"/>
    </location>
    <ligand>
        <name>ATP</name>
        <dbReference type="ChEBI" id="CHEBI:30616"/>
    </ligand>
</feature>
<dbReference type="Pfam" id="PF00586">
    <property type="entry name" value="AIRS"/>
    <property type="match status" value="1"/>
</dbReference>
<proteinExistence type="inferred from homology"/>
<feature type="binding site" evidence="2">
    <location>
        <position position="50"/>
    </location>
    <ligand>
        <name>Mg(2+)</name>
        <dbReference type="ChEBI" id="CHEBI:18420"/>
        <label>2</label>
    </ligand>
</feature>
<dbReference type="GO" id="GO:0009228">
    <property type="term" value="P:thiamine biosynthetic process"/>
    <property type="evidence" value="ECO:0007669"/>
    <property type="project" value="UniProtKB-KW"/>
</dbReference>
<organism evidence="5 6">
    <name type="scientific">Cohaesibacter celericrescens</name>
    <dbReference type="NCBI Taxonomy" id="2067669"/>
    <lineage>
        <taxon>Bacteria</taxon>
        <taxon>Pseudomonadati</taxon>
        <taxon>Pseudomonadota</taxon>
        <taxon>Alphaproteobacteria</taxon>
        <taxon>Hyphomicrobiales</taxon>
        <taxon>Cohaesibacteraceae</taxon>
    </lineage>
</organism>
<keyword evidence="2 5" id="KW-0418">Kinase</keyword>
<feature type="binding site" evidence="2">
    <location>
        <position position="57"/>
    </location>
    <ligand>
        <name>substrate</name>
    </ligand>
</feature>
<dbReference type="InterPro" id="IPR016188">
    <property type="entry name" value="PurM-like_N"/>
</dbReference>
<dbReference type="GO" id="GO:0009030">
    <property type="term" value="F:thiamine-phosphate kinase activity"/>
    <property type="evidence" value="ECO:0007669"/>
    <property type="project" value="UniProtKB-UniRule"/>
</dbReference>
<feature type="binding site" evidence="2">
    <location>
        <position position="33"/>
    </location>
    <ligand>
        <name>Mg(2+)</name>
        <dbReference type="ChEBI" id="CHEBI:18420"/>
        <label>3</label>
    </ligand>
</feature>
<dbReference type="GO" id="GO:0000287">
    <property type="term" value="F:magnesium ion binding"/>
    <property type="evidence" value="ECO:0007669"/>
    <property type="project" value="UniProtKB-UniRule"/>
</dbReference>
<comment type="miscellaneous">
    <text evidence="2">Reaction mechanism of ThiL seems to utilize a direct, inline transfer of the gamma-phosphate of ATP to TMP rather than a phosphorylated enzyme intermediate.</text>
</comment>
<feature type="binding site" evidence="2">
    <location>
        <position position="33"/>
    </location>
    <ligand>
        <name>Mg(2+)</name>
        <dbReference type="ChEBI" id="CHEBI:18420"/>
        <label>4</label>
    </ligand>
</feature>
<dbReference type="EMBL" id="PKUQ01000022">
    <property type="protein sequence ID" value="PLW76712.1"/>
    <property type="molecule type" value="Genomic_DNA"/>
</dbReference>
<feature type="binding site" evidence="2">
    <location>
        <position position="271"/>
    </location>
    <ligand>
        <name>substrate</name>
    </ligand>
</feature>
<dbReference type="Gene3D" id="3.30.1330.10">
    <property type="entry name" value="PurM-like, N-terminal domain"/>
    <property type="match status" value="1"/>
</dbReference>
<comment type="similarity">
    <text evidence="2">Belongs to the thiamine-monophosphate kinase family.</text>
</comment>